<evidence type="ECO:0000313" key="2">
    <source>
        <dbReference type="Proteomes" id="UP001054889"/>
    </source>
</evidence>
<proteinExistence type="predicted"/>
<organism evidence="1 2">
    <name type="scientific">Eleusine coracana subsp. coracana</name>
    <dbReference type="NCBI Taxonomy" id="191504"/>
    <lineage>
        <taxon>Eukaryota</taxon>
        <taxon>Viridiplantae</taxon>
        <taxon>Streptophyta</taxon>
        <taxon>Embryophyta</taxon>
        <taxon>Tracheophyta</taxon>
        <taxon>Spermatophyta</taxon>
        <taxon>Magnoliopsida</taxon>
        <taxon>Liliopsida</taxon>
        <taxon>Poales</taxon>
        <taxon>Poaceae</taxon>
        <taxon>PACMAD clade</taxon>
        <taxon>Chloridoideae</taxon>
        <taxon>Cynodonteae</taxon>
        <taxon>Eleusininae</taxon>
        <taxon>Eleusine</taxon>
    </lineage>
</organism>
<dbReference type="EMBL" id="BQKI01000009">
    <property type="protein sequence ID" value="GJN01803.1"/>
    <property type="molecule type" value="Genomic_DNA"/>
</dbReference>
<dbReference type="PANTHER" id="PTHR33144:SF46">
    <property type="entry name" value="OS04G0610000 PROTEIN"/>
    <property type="match status" value="1"/>
</dbReference>
<dbReference type="Proteomes" id="UP001054889">
    <property type="component" value="Unassembled WGS sequence"/>
</dbReference>
<dbReference type="PANTHER" id="PTHR33144">
    <property type="entry name" value="OS10G0409366 PROTEIN-RELATED"/>
    <property type="match status" value="1"/>
</dbReference>
<comment type="caution">
    <text evidence="1">The sequence shown here is derived from an EMBL/GenBank/DDBJ whole genome shotgun (WGS) entry which is preliminary data.</text>
</comment>
<dbReference type="AlphaFoldDB" id="A0AAV5CUQ1"/>
<accession>A0AAV5CUQ1</accession>
<reference evidence="1" key="1">
    <citation type="journal article" date="2018" name="DNA Res.">
        <title>Multiple hybrid de novo genome assembly of finger millet, an orphan allotetraploid crop.</title>
        <authorList>
            <person name="Hatakeyama M."/>
            <person name="Aluri S."/>
            <person name="Balachadran M.T."/>
            <person name="Sivarajan S.R."/>
            <person name="Patrignani A."/>
            <person name="Gruter S."/>
            <person name="Poveda L."/>
            <person name="Shimizu-Inatsugi R."/>
            <person name="Baeten J."/>
            <person name="Francoijs K.J."/>
            <person name="Nataraja K.N."/>
            <person name="Reddy Y.A.N."/>
            <person name="Phadnis S."/>
            <person name="Ravikumar R.L."/>
            <person name="Schlapbach R."/>
            <person name="Sreeman S.M."/>
            <person name="Shimizu K.K."/>
        </authorList>
    </citation>
    <scope>NUCLEOTIDE SEQUENCE</scope>
</reference>
<keyword evidence="2" id="KW-1185">Reference proteome</keyword>
<gene>
    <name evidence="1" type="primary">ga19101</name>
    <name evidence="1" type="ORF">PR202_ga19101</name>
</gene>
<evidence type="ECO:0000313" key="1">
    <source>
        <dbReference type="EMBL" id="GJN01803.1"/>
    </source>
</evidence>
<reference evidence="1" key="2">
    <citation type="submission" date="2021-12" db="EMBL/GenBank/DDBJ databases">
        <title>Resequencing data analysis of finger millet.</title>
        <authorList>
            <person name="Hatakeyama M."/>
            <person name="Aluri S."/>
            <person name="Balachadran M.T."/>
            <person name="Sivarajan S.R."/>
            <person name="Poveda L."/>
            <person name="Shimizu-Inatsugi R."/>
            <person name="Schlapbach R."/>
            <person name="Sreeman S.M."/>
            <person name="Shimizu K.K."/>
        </authorList>
    </citation>
    <scope>NUCLEOTIDE SEQUENCE</scope>
</reference>
<sequence length="89" mass="10037">MPVPVNTIGEPIGKEAATLSSFLGILAHDGILAPLTYHNWKHVPDKNKVVMYHIVKLKFDIATLDELLIMNSLAKKWKRWKSVLKKGAF</sequence>
<name>A0AAV5CUQ1_ELECO</name>
<protein>
    <submittedName>
        <fullName evidence="1">Uncharacterized protein</fullName>
    </submittedName>
</protein>